<comment type="pathway">
    <text evidence="3">Sphingolipid metabolism.</text>
</comment>
<evidence type="ECO:0000256" key="3">
    <source>
        <dbReference type="ARBA" id="ARBA00004991"/>
    </source>
</evidence>
<evidence type="ECO:0000256" key="11">
    <source>
        <dbReference type="ARBA" id="ARBA00023136"/>
    </source>
</evidence>
<dbReference type="GO" id="GO:0030149">
    <property type="term" value="P:sphingolipid catabolic process"/>
    <property type="evidence" value="ECO:0007669"/>
    <property type="project" value="TreeGrafter"/>
</dbReference>
<dbReference type="InterPro" id="IPR015422">
    <property type="entry name" value="PyrdxlP-dep_Trfase_small"/>
</dbReference>
<evidence type="ECO:0000256" key="10">
    <source>
        <dbReference type="ARBA" id="ARBA00023098"/>
    </source>
</evidence>
<dbReference type="Proteomes" id="UP001159428">
    <property type="component" value="Unassembled WGS sequence"/>
</dbReference>
<dbReference type="Gene3D" id="3.40.640.10">
    <property type="entry name" value="Type I PLP-dependent aspartate aminotransferase-like (Major domain)"/>
    <property type="match status" value="1"/>
</dbReference>
<keyword evidence="11 21" id="KW-0472">Membrane</keyword>
<comment type="pathway">
    <text evidence="2">Lipid metabolism; sphingolipid metabolism.</text>
</comment>
<dbReference type="Gene3D" id="6.10.140.2150">
    <property type="match status" value="1"/>
</dbReference>
<dbReference type="InterPro" id="IPR015424">
    <property type="entry name" value="PyrdxlP-dep_Trfase"/>
</dbReference>
<feature type="transmembrane region" description="Helical" evidence="21">
    <location>
        <begin position="58"/>
        <end position="81"/>
    </location>
</feature>
<evidence type="ECO:0000256" key="19">
    <source>
        <dbReference type="PIRSR" id="PIRSR602129-50"/>
    </source>
</evidence>
<comment type="caution">
    <text evidence="22">The sequence shown here is derived from an EMBL/GenBank/DDBJ whole genome shotgun (WGS) entry which is preliminary data.</text>
</comment>
<dbReference type="Gene3D" id="3.90.1150.10">
    <property type="entry name" value="Aspartate Aminotransferase, domain 1"/>
    <property type="match status" value="1"/>
</dbReference>
<evidence type="ECO:0000256" key="15">
    <source>
        <dbReference type="ARBA" id="ARBA00042568"/>
    </source>
</evidence>
<dbReference type="EMBL" id="CALNXJ010000016">
    <property type="protein sequence ID" value="CAH3117572.1"/>
    <property type="molecule type" value="Genomic_DNA"/>
</dbReference>
<proteinExistence type="inferred from homology"/>
<keyword evidence="6 19" id="KW-0663">Pyridoxal phosphate</keyword>
<evidence type="ECO:0000256" key="7">
    <source>
        <dbReference type="ARBA" id="ARBA00022919"/>
    </source>
</evidence>
<comment type="subcellular location">
    <subcellularLocation>
        <location evidence="17">Endoplasmic reticulum membrane</location>
        <topology evidence="17">Single-pass type III membrane protein</topology>
        <orientation evidence="17">Cytoplasmic side</orientation>
    </subcellularLocation>
</comment>
<keyword evidence="5" id="KW-0256">Endoplasmic reticulum</keyword>
<name>A0AAU9WKZ0_9CNID</name>
<dbReference type="InterPro" id="IPR015421">
    <property type="entry name" value="PyrdxlP-dep_Trfase_major"/>
</dbReference>
<evidence type="ECO:0000256" key="18">
    <source>
        <dbReference type="ARBA" id="ARBA00069333"/>
    </source>
</evidence>
<dbReference type="CDD" id="cd06450">
    <property type="entry name" value="DOPA_deC_like"/>
    <property type="match status" value="1"/>
</dbReference>
<evidence type="ECO:0000313" key="22">
    <source>
        <dbReference type="EMBL" id="CAH3117572.1"/>
    </source>
</evidence>
<keyword evidence="10" id="KW-0443">Lipid metabolism</keyword>
<dbReference type="FunFam" id="3.90.1150.10:FF:000020">
    <property type="entry name" value="Sphingosine-1-phosphate lyase 1"/>
    <property type="match status" value="1"/>
</dbReference>
<keyword evidence="23" id="KW-1185">Reference proteome</keyword>
<evidence type="ECO:0000256" key="1">
    <source>
        <dbReference type="ARBA" id="ARBA00001933"/>
    </source>
</evidence>
<evidence type="ECO:0000256" key="17">
    <source>
        <dbReference type="ARBA" id="ARBA00060475"/>
    </source>
</evidence>
<evidence type="ECO:0000256" key="13">
    <source>
        <dbReference type="ARBA" id="ARBA00038302"/>
    </source>
</evidence>
<dbReference type="GO" id="GO:0005789">
    <property type="term" value="C:endoplasmic reticulum membrane"/>
    <property type="evidence" value="ECO:0007669"/>
    <property type="project" value="UniProtKB-SubCell"/>
</dbReference>
<dbReference type="GO" id="GO:0030170">
    <property type="term" value="F:pyridoxal phosphate binding"/>
    <property type="evidence" value="ECO:0007669"/>
    <property type="project" value="InterPro"/>
</dbReference>
<feature type="modified residue" description="N6-(pyridoxal phosphate)lysine" evidence="19">
    <location>
        <position position="374"/>
    </location>
</feature>
<reference evidence="22 23" key="1">
    <citation type="submission" date="2022-05" db="EMBL/GenBank/DDBJ databases">
        <authorList>
            <consortium name="Genoscope - CEA"/>
            <person name="William W."/>
        </authorList>
    </citation>
    <scope>NUCLEOTIDE SEQUENCE [LARGE SCALE GENOMIC DNA]</scope>
</reference>
<dbReference type="InterPro" id="IPR050477">
    <property type="entry name" value="GrpII_AminoAcid_Decarb"/>
</dbReference>
<comment type="similarity">
    <text evidence="13">Belongs to the group II decarboxylase family. Sphingosine-1-phosphate lyase subfamily.</text>
</comment>
<evidence type="ECO:0000256" key="20">
    <source>
        <dbReference type="RuleBase" id="RU000382"/>
    </source>
</evidence>
<dbReference type="SUPFAM" id="SSF53383">
    <property type="entry name" value="PLP-dependent transferases"/>
    <property type="match status" value="1"/>
</dbReference>
<keyword evidence="4 21" id="KW-0812">Transmembrane</keyword>
<dbReference type="FunFam" id="6.10.140.2150:FF:000001">
    <property type="entry name" value="Sphingosine-1-phosphate lyase 1"/>
    <property type="match status" value="1"/>
</dbReference>
<evidence type="ECO:0000256" key="8">
    <source>
        <dbReference type="ARBA" id="ARBA00022968"/>
    </source>
</evidence>
<dbReference type="EC" id="4.1.2.27" evidence="14"/>
<dbReference type="AlphaFoldDB" id="A0AAU9WKZ0"/>
<gene>
    <name evidence="22" type="ORF">PMEA_00007559</name>
</gene>
<dbReference type="FunFam" id="3.40.640.10:FF:000020">
    <property type="entry name" value="sphingosine-1-phosphate lyase 1"/>
    <property type="match status" value="1"/>
</dbReference>
<dbReference type="PANTHER" id="PTHR42735">
    <property type="match status" value="1"/>
</dbReference>
<evidence type="ECO:0000256" key="4">
    <source>
        <dbReference type="ARBA" id="ARBA00022692"/>
    </source>
</evidence>
<sequence>MLDKTLWEQFLDVVEPHLPEYLHWNEICWTFVFYLAEARRHIHRWCRGMEAWEIVVNTVTYCFFVWLALEILRWVIGWAFFREKSLIERVKKGFFRTLRRMPFIKDKIANEMNKTVEEMGKTVFPVKPGETFHTRLPAKGMKEKDLMKEIENYTKLGEVKWEEGRVSGAIYCGGKELTEVLTKVYSKFTWANPLHVDIFPDVRKMEAEVVQMCVNMYHGGKDACGTMTSGGTESILMACKAYRDWAVDRGITHPEIVAPISIHAAFDKAAHYFNIKLVHVPVDEKTRKVNIKAMRRAITKNTILLCGSAPQFPHGVMDPIEEIAKLAKKYNLGCHVDACLGGFLIPFMKKAGFSLPPFDFSVDGVTSISCDTHKYGFSPKGSSVILYSNKHLRHFQYFVAPDWQGGIYACPSIPGSRPGAIIAATWATMIYYGESGYVESTRKIISTRKKIEDGLRKIKGIFVLGKPEVSVVAFASHDFDVYHLGDALTKKGWHLNTLQFPSSIHICVTALNTQPGVADQFIKDVRECTAALLKDPAAKSSGMSAIYGMSQSIPDRSIVNEIAWGFLDCMYNVNHEPAHENGVVKH</sequence>
<keyword evidence="7" id="KW-0746">Sphingolipid metabolism</keyword>
<accession>A0AAU9WKZ0</accession>
<organism evidence="22 23">
    <name type="scientific">Pocillopora meandrina</name>
    <dbReference type="NCBI Taxonomy" id="46732"/>
    <lineage>
        <taxon>Eukaryota</taxon>
        <taxon>Metazoa</taxon>
        <taxon>Cnidaria</taxon>
        <taxon>Anthozoa</taxon>
        <taxon>Hexacorallia</taxon>
        <taxon>Scleractinia</taxon>
        <taxon>Astrocoeniina</taxon>
        <taxon>Pocilloporidae</taxon>
        <taxon>Pocillopora</taxon>
    </lineage>
</organism>
<comment type="cofactor">
    <cofactor evidence="1 19 20">
        <name>pyridoxal 5'-phosphate</name>
        <dbReference type="ChEBI" id="CHEBI:597326"/>
    </cofactor>
</comment>
<protein>
    <recommendedName>
        <fullName evidence="18">Sphingosine-1-phosphate lyase 1</fullName>
        <ecNumber evidence="14">4.1.2.27</ecNumber>
    </recommendedName>
    <alternativeName>
        <fullName evidence="15">Sphingosine-1-phosphate aldolase</fullName>
    </alternativeName>
</protein>
<evidence type="ECO:0000313" key="23">
    <source>
        <dbReference type="Proteomes" id="UP001159428"/>
    </source>
</evidence>
<dbReference type="Pfam" id="PF00282">
    <property type="entry name" value="Pyridoxal_deC"/>
    <property type="match status" value="1"/>
</dbReference>
<evidence type="ECO:0000256" key="9">
    <source>
        <dbReference type="ARBA" id="ARBA00022989"/>
    </source>
</evidence>
<dbReference type="InterPro" id="IPR002129">
    <property type="entry name" value="PyrdxlP-dep_de-COase"/>
</dbReference>
<keyword evidence="12 20" id="KW-0456">Lyase</keyword>
<dbReference type="GO" id="GO:0008117">
    <property type="term" value="F:sphinganine-1-phosphate aldolase activity"/>
    <property type="evidence" value="ECO:0007669"/>
    <property type="project" value="UniProtKB-EC"/>
</dbReference>
<evidence type="ECO:0000256" key="16">
    <source>
        <dbReference type="ARBA" id="ARBA00053536"/>
    </source>
</evidence>
<keyword evidence="8" id="KW-0735">Signal-anchor</keyword>
<dbReference type="GO" id="GO:0019752">
    <property type="term" value="P:carboxylic acid metabolic process"/>
    <property type="evidence" value="ECO:0007669"/>
    <property type="project" value="InterPro"/>
</dbReference>
<evidence type="ECO:0000256" key="6">
    <source>
        <dbReference type="ARBA" id="ARBA00022898"/>
    </source>
</evidence>
<keyword evidence="9 21" id="KW-1133">Transmembrane helix</keyword>
<evidence type="ECO:0000256" key="21">
    <source>
        <dbReference type="SAM" id="Phobius"/>
    </source>
</evidence>
<evidence type="ECO:0000256" key="12">
    <source>
        <dbReference type="ARBA" id="ARBA00023239"/>
    </source>
</evidence>
<comment type="function">
    <text evidence="16">Cleaves phosphorylated sphingoid bases (PSBs), such as sphingosine-1-phosphate, into fatty aldehydes and phosphoethanolamine. Elevates stress-induced ceramide production and apoptosis. Required for global lipid homeostasis in liver and cholesterol homeostasis in fibroblasts. Involved in the regulation of pro-inflammatory response and neutrophil trafficking. Modulates neuronal autophagy via phosphoethanolamine production which regulates accumulation of aggregate-prone proteins such as APP. Seems to play a role in establishing neuronal contact sites and axonal maintenance.</text>
</comment>
<dbReference type="PANTHER" id="PTHR42735:SF6">
    <property type="entry name" value="SPHINGOSINE-1-PHOSPHATE LYASE 1"/>
    <property type="match status" value="1"/>
</dbReference>
<evidence type="ECO:0000256" key="5">
    <source>
        <dbReference type="ARBA" id="ARBA00022824"/>
    </source>
</evidence>
<evidence type="ECO:0000256" key="2">
    <source>
        <dbReference type="ARBA" id="ARBA00004760"/>
    </source>
</evidence>
<evidence type="ECO:0000256" key="14">
    <source>
        <dbReference type="ARBA" id="ARBA00038965"/>
    </source>
</evidence>